<reference evidence="2 3" key="1">
    <citation type="submission" date="2016-02" db="EMBL/GenBank/DDBJ databases">
        <title>Draft Genome for Tepidibacillus decaturensis nov. sp. Strain Z9, an Anaerobic, Moderately Thermophilic and Heterotrophic Bacterium from Deep Subsurface of the Illinois Basin, USA.</title>
        <authorList>
            <person name="Dong Y."/>
            <person name="Chang J.Y."/>
            <person name="Sanford R."/>
            <person name="Fouke B.W."/>
        </authorList>
    </citation>
    <scope>NUCLEOTIDE SEQUENCE [LARGE SCALE GENOMIC DNA]</scope>
    <source>
        <strain evidence="2 3">Z9</strain>
    </source>
</reference>
<accession>A0A135L6T7</accession>
<dbReference type="PANTHER" id="PTHR36434:SF1">
    <property type="entry name" value="MEMBRANE PROTEASE YUGP-RELATED"/>
    <property type="match status" value="1"/>
</dbReference>
<proteinExistence type="predicted"/>
<keyword evidence="1" id="KW-0472">Membrane</keyword>
<keyword evidence="3" id="KW-1185">Reference proteome</keyword>
<keyword evidence="1" id="KW-1133">Transmembrane helix</keyword>
<comment type="caution">
    <text evidence="2">The sequence shown here is derived from an EMBL/GenBank/DDBJ whole genome shotgun (WGS) entry which is preliminary data.</text>
</comment>
<dbReference type="RefSeq" id="WP_068726719.1">
    <property type="nucleotide sequence ID" value="NZ_LSKU01000001.1"/>
</dbReference>
<name>A0A135L6T7_9BACI</name>
<dbReference type="Proteomes" id="UP000070352">
    <property type="component" value="Unassembled WGS sequence"/>
</dbReference>
<feature type="transmembrane region" description="Helical" evidence="1">
    <location>
        <begin position="6"/>
        <end position="26"/>
    </location>
</feature>
<dbReference type="Pfam" id="PF04298">
    <property type="entry name" value="Zn_peptidase_2"/>
    <property type="match status" value="1"/>
</dbReference>
<feature type="transmembrane region" description="Helical" evidence="1">
    <location>
        <begin position="199"/>
        <end position="226"/>
    </location>
</feature>
<evidence type="ECO:0000256" key="1">
    <source>
        <dbReference type="SAM" id="Phobius"/>
    </source>
</evidence>
<sequence length="232" mass="25691">MFFFSGYPLLDLSILAAFGLSIWAQFKVQGNYRKWSKVAASSGITGAQAARHLLDRNGLYDVPVEPVRGTLSDHYDPIHRVVRLSENVYYGNSIASISVASHEVGHAIQHKEQYSMLVLRHRIFPILNFTSGLAPLLLIGGFLFRWAELIGLGIVFFATVVAFQLITLPVEFNASSRAKDLMVAEGFIRNTEEHGVNKVLGAAALTYVAAALMAALELLRYVFIFIGMRNDD</sequence>
<feature type="transmembrane region" description="Helical" evidence="1">
    <location>
        <begin position="150"/>
        <end position="172"/>
    </location>
</feature>
<evidence type="ECO:0000313" key="3">
    <source>
        <dbReference type="Proteomes" id="UP000070352"/>
    </source>
</evidence>
<dbReference type="OrthoDB" id="9784298at2"/>
<dbReference type="EMBL" id="LSKU01000001">
    <property type="protein sequence ID" value="KXG44692.1"/>
    <property type="molecule type" value="Genomic_DNA"/>
</dbReference>
<feature type="transmembrane region" description="Helical" evidence="1">
    <location>
        <begin position="123"/>
        <end position="144"/>
    </location>
</feature>
<organism evidence="2 3">
    <name type="scientific">Tepidibacillus decaturensis</name>
    <dbReference type="NCBI Taxonomy" id="1413211"/>
    <lineage>
        <taxon>Bacteria</taxon>
        <taxon>Bacillati</taxon>
        <taxon>Bacillota</taxon>
        <taxon>Bacilli</taxon>
        <taxon>Bacillales</taxon>
        <taxon>Bacillaceae</taxon>
        <taxon>Tepidibacillus</taxon>
    </lineage>
</organism>
<protein>
    <submittedName>
        <fullName evidence="2">Peptidase</fullName>
    </submittedName>
</protein>
<dbReference type="PANTHER" id="PTHR36434">
    <property type="entry name" value="MEMBRANE PROTEASE YUGP-RELATED"/>
    <property type="match status" value="1"/>
</dbReference>
<gene>
    <name evidence="2" type="ORF">U473_12160</name>
</gene>
<dbReference type="AlphaFoldDB" id="A0A135L6T7"/>
<evidence type="ECO:0000313" key="2">
    <source>
        <dbReference type="EMBL" id="KXG44692.1"/>
    </source>
</evidence>
<keyword evidence="1" id="KW-0812">Transmembrane</keyword>
<dbReference type="InterPro" id="IPR007395">
    <property type="entry name" value="Zn_peptidase_2"/>
</dbReference>